<evidence type="ECO:0000313" key="1">
    <source>
        <dbReference type="EMBL" id="MPN47554.1"/>
    </source>
</evidence>
<sequence length="105" mass="11367">MPVANVDGGLLQAGGFYHAGGRVARHRRAVRQRGQIPQRAHGAIHYGIATRFGKGLNRLVDLVAARVRIGLGEHQPHVRELCQRAQQCLGFGQRVVAQRCGVAGN</sequence>
<dbReference type="EMBL" id="VSSQ01109150">
    <property type="protein sequence ID" value="MPN47554.1"/>
    <property type="molecule type" value="Genomic_DNA"/>
</dbReference>
<reference evidence="1" key="1">
    <citation type="submission" date="2019-08" db="EMBL/GenBank/DDBJ databases">
        <authorList>
            <person name="Kucharzyk K."/>
            <person name="Murdoch R.W."/>
            <person name="Higgins S."/>
            <person name="Loffler F."/>
        </authorList>
    </citation>
    <scope>NUCLEOTIDE SEQUENCE</scope>
</reference>
<comment type="caution">
    <text evidence="1">The sequence shown here is derived from an EMBL/GenBank/DDBJ whole genome shotgun (WGS) entry which is preliminary data.</text>
</comment>
<organism evidence="1">
    <name type="scientific">bioreactor metagenome</name>
    <dbReference type="NCBI Taxonomy" id="1076179"/>
    <lineage>
        <taxon>unclassified sequences</taxon>
        <taxon>metagenomes</taxon>
        <taxon>ecological metagenomes</taxon>
    </lineage>
</organism>
<proteinExistence type="predicted"/>
<dbReference type="AlphaFoldDB" id="A0A645IGX1"/>
<gene>
    <name evidence="1" type="ORF">SDC9_195157</name>
</gene>
<protein>
    <submittedName>
        <fullName evidence="1">Uncharacterized protein</fullName>
    </submittedName>
</protein>
<accession>A0A645IGX1</accession>
<name>A0A645IGX1_9ZZZZ</name>